<dbReference type="AlphaFoldDB" id="A0AAV5LZX4"/>
<proteinExistence type="predicted"/>
<dbReference type="Proteomes" id="UP001054252">
    <property type="component" value="Unassembled WGS sequence"/>
</dbReference>
<sequence length="686" mass="78735">MAELSCSIYEFARNEKMVAPKDGKPYVRNAVFLKPCVKSLSQAVAVPNTPLLFDIMSESLREWPKRLDVKGLYLPQKRWEEWIDRMAGKYARVWYQTGICDAILSSRYEIRGNKDLILGLLEFWCPETNTFVFPWGEATITLEDVMILGGLSPVGHPVTSPLKAKMLKAEEALSQKRRMMGRSRSKKATHGCWIKHFMEEDAQHEHEAFLSLWLSRYVLPSLPEEVIKKHVFRVAIHLSSGKRIALAPAVLASLYRNLTLLKEQAMSSSLDRITASGPLQLLHLWAFERFPSLGPSMLNTLKPGEPRAARFHRLNAKINLPLVRSVLRLADNFVWRPYVVDLKNWNHPSYYKDNTEIVSSSNNIELQPFARCLQASMLVGITCEEMYLPHRVAMQFGYDQDLPSDPFDYNISHKNVKFILRSRSFEAGVSARYVNWWNKCKLARKEAVEDVKRNWKKSSESVIVKRVSDKYPVSFGVSRLQPKVKIQECYSSFTDRHPPAYFKTQMNEMMLECESNHIGSNEESHASVIHESEDSSETDHMPLSLRLKQIAAVERRRIKPQKRFSSLSIDGSGNKKKFRTGLARGKATVHTFADNAKERQRKAGDFATKLKRTVEEGGKACDHARNHFDIYEHQPRVDKRKTVERKGEETMVEGCFKSTASSIQNFGTELEGRLMRLEKMMGMQPK</sequence>
<dbReference type="InterPro" id="IPR044824">
    <property type="entry name" value="MAIN-like"/>
</dbReference>
<feature type="domain" description="Aminotransferase-like plant mobile" evidence="1">
    <location>
        <begin position="98"/>
        <end position="406"/>
    </location>
</feature>
<dbReference type="GO" id="GO:0010073">
    <property type="term" value="P:meristem maintenance"/>
    <property type="evidence" value="ECO:0007669"/>
    <property type="project" value="InterPro"/>
</dbReference>
<dbReference type="PANTHER" id="PTHR46033">
    <property type="entry name" value="PROTEIN MAIN-LIKE 2"/>
    <property type="match status" value="1"/>
</dbReference>
<comment type="caution">
    <text evidence="2">The sequence shown here is derived from an EMBL/GenBank/DDBJ whole genome shotgun (WGS) entry which is preliminary data.</text>
</comment>
<accession>A0AAV5LZX4</accession>
<evidence type="ECO:0000313" key="2">
    <source>
        <dbReference type="EMBL" id="GKV42614.1"/>
    </source>
</evidence>
<reference evidence="2 3" key="1">
    <citation type="journal article" date="2021" name="Commun. Biol.">
        <title>The genome of Shorea leprosula (Dipterocarpaceae) highlights the ecological relevance of drought in aseasonal tropical rainforests.</title>
        <authorList>
            <person name="Ng K.K.S."/>
            <person name="Kobayashi M.J."/>
            <person name="Fawcett J.A."/>
            <person name="Hatakeyama M."/>
            <person name="Paape T."/>
            <person name="Ng C.H."/>
            <person name="Ang C.C."/>
            <person name="Tnah L.H."/>
            <person name="Lee C.T."/>
            <person name="Nishiyama T."/>
            <person name="Sese J."/>
            <person name="O'Brien M.J."/>
            <person name="Copetti D."/>
            <person name="Mohd Noor M.I."/>
            <person name="Ong R.C."/>
            <person name="Putra M."/>
            <person name="Sireger I.Z."/>
            <person name="Indrioko S."/>
            <person name="Kosugi Y."/>
            <person name="Izuno A."/>
            <person name="Isagi Y."/>
            <person name="Lee S.L."/>
            <person name="Shimizu K.K."/>
        </authorList>
    </citation>
    <scope>NUCLEOTIDE SEQUENCE [LARGE SCALE GENOMIC DNA]</scope>
    <source>
        <strain evidence="2">214</strain>
    </source>
</reference>
<name>A0AAV5LZX4_9ROSI</name>
<dbReference type="EMBL" id="BPVZ01000160">
    <property type="protein sequence ID" value="GKV42614.1"/>
    <property type="molecule type" value="Genomic_DNA"/>
</dbReference>
<keyword evidence="3" id="KW-1185">Reference proteome</keyword>
<gene>
    <name evidence="2" type="ORF">SLEP1_g49997</name>
</gene>
<dbReference type="PANTHER" id="PTHR46033:SF83">
    <property type="entry name" value="PROTEIN MAINTENANCE OF MERISTEMS-LIKE"/>
    <property type="match status" value="1"/>
</dbReference>
<organism evidence="2 3">
    <name type="scientific">Rubroshorea leprosula</name>
    <dbReference type="NCBI Taxonomy" id="152421"/>
    <lineage>
        <taxon>Eukaryota</taxon>
        <taxon>Viridiplantae</taxon>
        <taxon>Streptophyta</taxon>
        <taxon>Embryophyta</taxon>
        <taxon>Tracheophyta</taxon>
        <taxon>Spermatophyta</taxon>
        <taxon>Magnoliopsida</taxon>
        <taxon>eudicotyledons</taxon>
        <taxon>Gunneridae</taxon>
        <taxon>Pentapetalae</taxon>
        <taxon>rosids</taxon>
        <taxon>malvids</taxon>
        <taxon>Malvales</taxon>
        <taxon>Dipterocarpaceae</taxon>
        <taxon>Rubroshorea</taxon>
    </lineage>
</organism>
<dbReference type="InterPro" id="IPR019557">
    <property type="entry name" value="AminoTfrase-like_pln_mobile"/>
</dbReference>
<evidence type="ECO:0000313" key="3">
    <source>
        <dbReference type="Proteomes" id="UP001054252"/>
    </source>
</evidence>
<evidence type="ECO:0000259" key="1">
    <source>
        <dbReference type="Pfam" id="PF10536"/>
    </source>
</evidence>
<dbReference type="Pfam" id="PF10536">
    <property type="entry name" value="PMD"/>
    <property type="match status" value="1"/>
</dbReference>
<protein>
    <recommendedName>
        <fullName evidence="1">Aminotransferase-like plant mobile domain-containing protein</fullName>
    </recommendedName>
</protein>